<protein>
    <recommendedName>
        <fullName evidence="5">TPR domain protein</fullName>
    </recommendedName>
</protein>
<sequence length="396" mass="44968">MRINNFICILLVLVLCGCQSSPVTEYQAPVYQSFLPTNWPTDEQASEEHAEADLFALSDAQKQHFLAYFHAPENAKHQPHWRLANFLENKLGNFDYRGDTYTAQQAMASNSGNCLSLALITGALAKVVGLKIEFQQVEAAPVYRLETDLLILSRHVRSKVYDPDFILEKQMIYLSKPAVLIDYLPRSGDRYGKRVTEQDVIAMYYQNLAAEALIENDLIKAHGWIRLALAQNELNPSSLATLAVIYARGGHKQQAEQVYLYAMERDVRSLELLDNYRQLLTKQGRNKEAAQVAKKLGNTQDNNPYRWLKLAEQSFAEGNFETSVSYYRKADNIAPYLEEVHLGFAKAYFKLGKIEAAAKALEKAIELSYRAKEKRLYEAKLATLRAIHSEMESDAN</sequence>
<dbReference type="PROSITE" id="PS50005">
    <property type="entry name" value="TPR"/>
    <property type="match status" value="1"/>
</dbReference>
<proteinExistence type="predicted"/>
<reference evidence="3 4" key="1">
    <citation type="submission" date="2021-03" db="EMBL/GenBank/DDBJ databases">
        <title>novel species isolated from a fishpond in China.</title>
        <authorList>
            <person name="Lu H."/>
            <person name="Cai Z."/>
        </authorList>
    </citation>
    <scope>NUCLEOTIDE SEQUENCE [LARGE SCALE GENOMIC DNA]</scope>
    <source>
        <strain evidence="3 4">Y57</strain>
    </source>
</reference>
<keyword evidence="4" id="KW-1185">Reference proteome</keyword>
<feature type="signal peptide" evidence="2">
    <location>
        <begin position="1"/>
        <end position="25"/>
    </location>
</feature>
<organism evidence="3 4">
    <name type="scientific">Bowmanella yangjiangensis</name>
    <dbReference type="NCBI Taxonomy" id="2811230"/>
    <lineage>
        <taxon>Bacteria</taxon>
        <taxon>Pseudomonadati</taxon>
        <taxon>Pseudomonadota</taxon>
        <taxon>Gammaproteobacteria</taxon>
        <taxon>Alteromonadales</taxon>
        <taxon>Alteromonadaceae</taxon>
        <taxon>Bowmanella</taxon>
    </lineage>
</organism>
<dbReference type="InterPro" id="IPR011990">
    <property type="entry name" value="TPR-like_helical_dom_sf"/>
</dbReference>
<dbReference type="Gene3D" id="1.25.40.10">
    <property type="entry name" value="Tetratricopeptide repeat domain"/>
    <property type="match status" value="1"/>
</dbReference>
<dbReference type="InterPro" id="IPR019734">
    <property type="entry name" value="TPR_rpt"/>
</dbReference>
<keyword evidence="2" id="KW-0732">Signal</keyword>
<evidence type="ECO:0000313" key="4">
    <source>
        <dbReference type="Proteomes" id="UP000663992"/>
    </source>
</evidence>
<evidence type="ECO:0000256" key="2">
    <source>
        <dbReference type="SAM" id="SignalP"/>
    </source>
</evidence>
<evidence type="ECO:0000313" key="3">
    <source>
        <dbReference type="EMBL" id="MBN7818268.1"/>
    </source>
</evidence>
<evidence type="ECO:0008006" key="5">
    <source>
        <dbReference type="Google" id="ProtNLM"/>
    </source>
</evidence>
<dbReference type="Pfam" id="PF14559">
    <property type="entry name" value="TPR_19"/>
    <property type="match status" value="1"/>
</dbReference>
<gene>
    <name evidence="3" type="ORF">J0A65_00250</name>
</gene>
<dbReference type="Proteomes" id="UP000663992">
    <property type="component" value="Unassembled WGS sequence"/>
</dbReference>
<feature type="chain" id="PRO_5046857679" description="TPR domain protein" evidence="2">
    <location>
        <begin position="26"/>
        <end position="396"/>
    </location>
</feature>
<name>A0ABS3CME6_9ALTE</name>
<dbReference type="EMBL" id="JAFKCS010000001">
    <property type="protein sequence ID" value="MBN7818268.1"/>
    <property type="molecule type" value="Genomic_DNA"/>
</dbReference>
<accession>A0ABS3CME6</accession>
<keyword evidence="1" id="KW-0802">TPR repeat</keyword>
<dbReference type="SMART" id="SM00028">
    <property type="entry name" value="TPR"/>
    <property type="match status" value="3"/>
</dbReference>
<evidence type="ECO:0000256" key="1">
    <source>
        <dbReference type="PROSITE-ProRule" id="PRU00339"/>
    </source>
</evidence>
<dbReference type="PROSITE" id="PS51257">
    <property type="entry name" value="PROKAR_LIPOPROTEIN"/>
    <property type="match status" value="1"/>
</dbReference>
<dbReference type="SUPFAM" id="SSF48452">
    <property type="entry name" value="TPR-like"/>
    <property type="match status" value="1"/>
</dbReference>
<feature type="repeat" description="TPR" evidence="1">
    <location>
        <begin position="338"/>
        <end position="371"/>
    </location>
</feature>
<dbReference type="RefSeq" id="WP_206592107.1">
    <property type="nucleotide sequence ID" value="NZ_JAFKCS010000001.1"/>
</dbReference>
<comment type="caution">
    <text evidence="3">The sequence shown here is derived from an EMBL/GenBank/DDBJ whole genome shotgun (WGS) entry which is preliminary data.</text>
</comment>